<evidence type="ECO:0000313" key="2">
    <source>
        <dbReference type="Proteomes" id="UP000007882"/>
    </source>
</evidence>
<sequence length="290" mass="31659">MAEDGGAVRDEGRGRAQGAAAASAVLDVIDGMARRLERPPSAAEFAEVLSQSLPIEDDRIDVEFEAPRLALRGKSGLLRGDVEDVYDLPDYLFDEASNLFEVLLDSVNKAAGIAESDICESLTDLIRSIPGDRLTGYSSDMRFVMVGPPAKHRPQIGDVVAVPVGAGAYRLAVLIAKNRFGVAFGFFRGRFAEPRMPRSGEDVHPFPLYADDRSVRNGKWPLVGHSSRLVNLFPAEPEIYHKVGLAENAAGSTREISDEEAAQVKLSHPRFRQIHVSDYLADFLDSELLP</sequence>
<dbReference type="KEGG" id="ams:AMIS_25990"/>
<proteinExistence type="predicted"/>
<organism evidence="1 2">
    <name type="scientific">Actinoplanes missouriensis (strain ATCC 14538 / DSM 43046 / CBS 188.64 / JCM 3121 / NBRC 102363 / NCIMB 12654 / NRRL B-3342 / UNCC 431)</name>
    <dbReference type="NCBI Taxonomy" id="512565"/>
    <lineage>
        <taxon>Bacteria</taxon>
        <taxon>Bacillati</taxon>
        <taxon>Actinomycetota</taxon>
        <taxon>Actinomycetes</taxon>
        <taxon>Micromonosporales</taxon>
        <taxon>Micromonosporaceae</taxon>
        <taxon>Actinoplanes</taxon>
    </lineage>
</organism>
<gene>
    <name evidence="1" type="ordered locus">AMIS_25990</name>
</gene>
<reference evidence="1 2" key="1">
    <citation type="submission" date="2012-02" db="EMBL/GenBank/DDBJ databases">
        <title>Complete genome sequence of Actinoplanes missouriensis 431 (= NBRC 102363).</title>
        <authorList>
            <person name="Ohnishi Y."/>
            <person name="Ishikawa J."/>
            <person name="Sekine M."/>
            <person name="Hosoyama A."/>
            <person name="Harada T."/>
            <person name="Narita H."/>
            <person name="Hata T."/>
            <person name="Konno Y."/>
            <person name="Tutikane K."/>
            <person name="Fujita N."/>
            <person name="Horinouchi S."/>
            <person name="Hayakawa M."/>
        </authorList>
    </citation>
    <scope>NUCLEOTIDE SEQUENCE [LARGE SCALE GENOMIC DNA]</scope>
    <source>
        <strain evidence="2">ATCC 14538 / DSM 43046 / CBS 188.64 / JCM 3121 / NBRC 102363 / NCIMB 12654 / NRRL B-3342 / UNCC 431</strain>
    </source>
</reference>
<dbReference type="eggNOG" id="ENOG5033VJJ">
    <property type="taxonomic scope" value="Bacteria"/>
</dbReference>
<evidence type="ECO:0000313" key="1">
    <source>
        <dbReference type="EMBL" id="BAL87819.1"/>
    </source>
</evidence>
<dbReference type="EMBL" id="AP012319">
    <property type="protein sequence ID" value="BAL87819.1"/>
    <property type="molecule type" value="Genomic_DNA"/>
</dbReference>
<keyword evidence="2" id="KW-1185">Reference proteome</keyword>
<protein>
    <submittedName>
        <fullName evidence="1">Uncharacterized protein</fullName>
    </submittedName>
</protein>
<dbReference type="HOGENOM" id="CLU_958560_0_0_11"/>
<accession>I0H482</accession>
<dbReference type="AlphaFoldDB" id="I0H482"/>
<dbReference type="Proteomes" id="UP000007882">
    <property type="component" value="Chromosome"/>
</dbReference>
<name>I0H482_ACTM4</name>